<dbReference type="InterPro" id="IPR000182">
    <property type="entry name" value="GNAT_dom"/>
</dbReference>
<accession>A0A1M4YRW7</accession>
<proteinExistence type="predicted"/>
<gene>
    <name evidence="2" type="ORF">SAMN05444349_11116</name>
</gene>
<dbReference type="InterPro" id="IPR016181">
    <property type="entry name" value="Acyl_CoA_acyltransferase"/>
</dbReference>
<dbReference type="RefSeq" id="WP_025074890.1">
    <property type="nucleotide sequence ID" value="NZ_FQVD01000011.1"/>
</dbReference>
<dbReference type="AlphaFoldDB" id="A0A1M4YRW7"/>
<dbReference type="SUPFAM" id="SSF55729">
    <property type="entry name" value="Acyl-CoA N-acyltransferases (Nat)"/>
    <property type="match status" value="1"/>
</dbReference>
<dbReference type="GO" id="GO:0016747">
    <property type="term" value="F:acyltransferase activity, transferring groups other than amino-acyl groups"/>
    <property type="evidence" value="ECO:0007669"/>
    <property type="project" value="InterPro"/>
</dbReference>
<evidence type="ECO:0000313" key="3">
    <source>
        <dbReference type="Proteomes" id="UP000184436"/>
    </source>
</evidence>
<dbReference type="Gene3D" id="3.40.630.30">
    <property type="match status" value="1"/>
</dbReference>
<reference evidence="2 3" key="1">
    <citation type="submission" date="2016-11" db="EMBL/GenBank/DDBJ databases">
        <authorList>
            <person name="Jaros S."/>
            <person name="Januszkiewicz K."/>
            <person name="Wedrychowicz H."/>
        </authorList>
    </citation>
    <scope>NUCLEOTIDE SEQUENCE [LARGE SCALE GENOMIC DNA]</scope>
    <source>
        <strain evidence="2 3">DSM 26883</strain>
    </source>
</reference>
<dbReference type="Proteomes" id="UP000184436">
    <property type="component" value="Unassembled WGS sequence"/>
</dbReference>
<evidence type="ECO:0000259" key="1">
    <source>
        <dbReference type="Pfam" id="PF00583"/>
    </source>
</evidence>
<dbReference type="EMBL" id="FQVD01000011">
    <property type="protein sequence ID" value="SHF08535.1"/>
    <property type="molecule type" value="Genomic_DNA"/>
</dbReference>
<name>A0A1M4YRW7_9BACE</name>
<feature type="domain" description="N-acetyltransferase" evidence="1">
    <location>
        <begin position="33"/>
        <end position="141"/>
    </location>
</feature>
<keyword evidence="3" id="KW-1185">Reference proteome</keyword>
<evidence type="ECO:0000313" key="2">
    <source>
        <dbReference type="EMBL" id="SHF08535.1"/>
    </source>
</evidence>
<sequence>MRISATEPKDLPIVMNIYDYARTFMRANGNTTQWMDGYPSETLIRQEIEDGHSFVCTDEQGEILGTFCFILGEDPTYQHIYDGAWLNDEPYGVIHRMATSGKQRGVSEACLDWCFQRCGNIRVDTHRDNKVMQHILTKHGFQRCGIIYVKNGTERIAYQVYLPPSMSVEGK</sequence>
<dbReference type="Pfam" id="PF00583">
    <property type="entry name" value="Acetyltransf_1"/>
    <property type="match status" value="1"/>
</dbReference>
<dbReference type="STRING" id="871325.SAMN05444349_11116"/>
<protein>
    <recommendedName>
        <fullName evidence="1">N-acetyltransferase domain-containing protein</fullName>
    </recommendedName>
</protein>
<organism evidence="2 3">
    <name type="scientific">Bacteroides faecichinchillae</name>
    <dbReference type="NCBI Taxonomy" id="871325"/>
    <lineage>
        <taxon>Bacteria</taxon>
        <taxon>Pseudomonadati</taxon>
        <taxon>Bacteroidota</taxon>
        <taxon>Bacteroidia</taxon>
        <taxon>Bacteroidales</taxon>
        <taxon>Bacteroidaceae</taxon>
        <taxon>Bacteroides</taxon>
    </lineage>
</organism>